<dbReference type="InterPro" id="IPR008984">
    <property type="entry name" value="SMAD_FHA_dom_sf"/>
</dbReference>
<evidence type="ECO:0000313" key="4">
    <source>
        <dbReference type="EMBL" id="RSM46412.1"/>
    </source>
</evidence>
<dbReference type="InterPro" id="IPR050923">
    <property type="entry name" value="Cell_Proc_Reg/RNA_Proc"/>
</dbReference>
<dbReference type="SUPFAM" id="SSF49879">
    <property type="entry name" value="SMAD/FHA domain"/>
    <property type="match status" value="1"/>
</dbReference>
<reference evidence="4 5" key="1">
    <citation type="submission" date="2018-05" db="EMBL/GenBank/DDBJ databases">
        <title>Evolution of GPA BGCs.</title>
        <authorList>
            <person name="Waglechner N."/>
            <person name="Wright G.D."/>
        </authorList>
    </citation>
    <scope>NUCLEOTIDE SEQUENCE [LARGE SCALE GENOMIC DNA]</scope>
    <source>
        <strain evidence="4 5">DSM 5908</strain>
    </source>
</reference>
<proteinExistence type="predicted"/>
<dbReference type="Pfam" id="PF00498">
    <property type="entry name" value="FHA"/>
    <property type="match status" value="1"/>
</dbReference>
<feature type="transmembrane region" description="Helical" evidence="2">
    <location>
        <begin position="223"/>
        <end position="245"/>
    </location>
</feature>
<comment type="caution">
    <text evidence="4">The sequence shown here is derived from an EMBL/GenBank/DDBJ whole genome shotgun (WGS) entry which is preliminary data.</text>
</comment>
<dbReference type="SMART" id="SM00240">
    <property type="entry name" value="FHA"/>
    <property type="match status" value="1"/>
</dbReference>
<accession>A0A428WTN6</accession>
<sequence>MAGRLVITKPAALRGTAFPLTAARTVIGRSANSDVQVQDSFISQCHAVVLHRDGRAILEDLGSKNGTTINERTVSSPALLQHGDVIRVGRAEMRFEETAGNEQWDVTGLHDAVRDRADRPHPGNFVVDRQSAESLYNIGGDQIVHQIQQRDSFLREIAATKTKATRLIWFGFLLILLGGAAFASMVLGFMSEIWGKIPSAGDPGGFVQPDLSTPTLGGVPVGLLGWAAAAVGGVLVVIGIVLHVVATARRRRVEAAYPALPTSRPPRSP</sequence>
<dbReference type="OrthoDB" id="277520at2"/>
<dbReference type="Proteomes" id="UP000286716">
    <property type="component" value="Unassembled WGS sequence"/>
</dbReference>
<dbReference type="Gene3D" id="2.60.200.20">
    <property type="match status" value="1"/>
</dbReference>
<dbReference type="CDD" id="cd00060">
    <property type="entry name" value="FHA"/>
    <property type="match status" value="1"/>
</dbReference>
<evidence type="ECO:0000256" key="1">
    <source>
        <dbReference type="ARBA" id="ARBA00022553"/>
    </source>
</evidence>
<dbReference type="RefSeq" id="WP_020638164.1">
    <property type="nucleotide sequence ID" value="NZ_QHHU01000013.1"/>
</dbReference>
<dbReference type="PANTHER" id="PTHR23308">
    <property type="entry name" value="NUCLEAR INHIBITOR OF PROTEIN PHOSPHATASE-1"/>
    <property type="match status" value="1"/>
</dbReference>
<dbReference type="EMBL" id="QHHU01000013">
    <property type="protein sequence ID" value="RSM46412.1"/>
    <property type="molecule type" value="Genomic_DNA"/>
</dbReference>
<keyword evidence="1" id="KW-0597">Phosphoprotein</keyword>
<feature type="transmembrane region" description="Helical" evidence="2">
    <location>
        <begin position="167"/>
        <end position="190"/>
    </location>
</feature>
<dbReference type="InterPro" id="IPR000253">
    <property type="entry name" value="FHA_dom"/>
</dbReference>
<organism evidence="4 5">
    <name type="scientific">Amycolatopsis balhimycina DSM 5908</name>
    <dbReference type="NCBI Taxonomy" id="1081091"/>
    <lineage>
        <taxon>Bacteria</taxon>
        <taxon>Bacillati</taxon>
        <taxon>Actinomycetota</taxon>
        <taxon>Actinomycetes</taxon>
        <taxon>Pseudonocardiales</taxon>
        <taxon>Pseudonocardiaceae</taxon>
        <taxon>Amycolatopsis</taxon>
    </lineage>
</organism>
<evidence type="ECO:0000259" key="3">
    <source>
        <dbReference type="PROSITE" id="PS50006"/>
    </source>
</evidence>
<keyword evidence="5" id="KW-1185">Reference proteome</keyword>
<feature type="domain" description="FHA" evidence="3">
    <location>
        <begin position="25"/>
        <end position="74"/>
    </location>
</feature>
<keyword evidence="2" id="KW-1133">Transmembrane helix</keyword>
<evidence type="ECO:0000313" key="5">
    <source>
        <dbReference type="Proteomes" id="UP000286716"/>
    </source>
</evidence>
<name>A0A428WTN6_AMYBA</name>
<evidence type="ECO:0000256" key="2">
    <source>
        <dbReference type="SAM" id="Phobius"/>
    </source>
</evidence>
<dbReference type="AlphaFoldDB" id="A0A428WTN6"/>
<keyword evidence="2" id="KW-0472">Membrane</keyword>
<dbReference type="PROSITE" id="PS50006">
    <property type="entry name" value="FHA_DOMAIN"/>
    <property type="match status" value="1"/>
</dbReference>
<protein>
    <submittedName>
        <fullName evidence="4">FHA domain-containing protein</fullName>
    </submittedName>
</protein>
<keyword evidence="2" id="KW-0812">Transmembrane</keyword>
<gene>
    <name evidence="4" type="ORF">DMA12_11570</name>
</gene>